<comment type="subcellular location">
    <subcellularLocation>
        <location evidence="1">Cell envelope</location>
    </subcellularLocation>
</comment>
<keyword evidence="6" id="KW-1185">Reference proteome</keyword>
<dbReference type="EMBL" id="VDFW01000007">
    <property type="protein sequence ID" value="TNC26868.1"/>
    <property type="molecule type" value="Genomic_DNA"/>
</dbReference>
<comment type="caution">
    <text evidence="5">The sequence shown here is derived from an EMBL/GenBank/DDBJ whole genome shotgun (WGS) entry which is preliminary data.</text>
</comment>
<dbReference type="Gene3D" id="3.40.50.2300">
    <property type="match status" value="2"/>
</dbReference>
<dbReference type="InterPro" id="IPR025997">
    <property type="entry name" value="SBP_2_dom"/>
</dbReference>
<sequence length="386" mass="40215">MNRKNRFGAVAVFAAVLALVLSACTTTDSSSGGDSGGAGLPADQLAQLQSLVDKASEVPTFVAPGPAFDISKAKGKRIFVIPTASQLPVCDQIGKDMVTLANKVGMSGTYFQNSGGPSGWIPGMQQAISQHYDAIVLICGIDPNLIKPQVQAATAAGIAVIDSGLGDTEDGAKSDPLVTAQTNIPNAESIRRSIDVAILEHKGNPFDVFEITSNEVPAGVVMDKALREELGKYCPDCKVKSVNIAVPDWATKVQSAVSSAILADPKIKAVVPIFDGEVPPASAAVKASGRGDVKLYGCYGGTPEYIAQMGGGIPMDSNVGPTHLWRAYATMDQTLRVLSGAGAVPADKDQDPSRLWTTKNYQEAAAVNGGFGTEFPSGYEKLWGLS</sequence>
<name>A0A5C4M1V8_9PSEU</name>
<dbReference type="Proteomes" id="UP000305546">
    <property type="component" value="Unassembled WGS sequence"/>
</dbReference>
<dbReference type="InterPro" id="IPR050555">
    <property type="entry name" value="Bact_Solute-Bind_Prot2"/>
</dbReference>
<evidence type="ECO:0000313" key="5">
    <source>
        <dbReference type="EMBL" id="TNC26868.1"/>
    </source>
</evidence>
<evidence type="ECO:0000259" key="4">
    <source>
        <dbReference type="Pfam" id="PF13407"/>
    </source>
</evidence>
<reference evidence="5 6" key="1">
    <citation type="submission" date="2019-06" db="EMBL/GenBank/DDBJ databases">
        <title>Amycolatopsis alkalitolerans sp. nov., isolated from Gastrodia elata Blume.</title>
        <authorList>
            <person name="Narsing Rao M.P."/>
            <person name="Li W.J."/>
        </authorList>
    </citation>
    <scope>NUCLEOTIDE SEQUENCE [LARGE SCALE GENOMIC DNA]</scope>
    <source>
        <strain evidence="5 6">SYSUP0005</strain>
    </source>
</reference>
<dbReference type="OrthoDB" id="3614783at2"/>
<protein>
    <submittedName>
        <fullName evidence="5">Substrate-binding domain-containing protein</fullName>
    </submittedName>
</protein>
<dbReference type="GO" id="GO:0030288">
    <property type="term" value="C:outer membrane-bounded periplasmic space"/>
    <property type="evidence" value="ECO:0007669"/>
    <property type="project" value="TreeGrafter"/>
</dbReference>
<dbReference type="InterPro" id="IPR028082">
    <property type="entry name" value="Peripla_BP_I"/>
</dbReference>
<dbReference type="GO" id="GO:0030246">
    <property type="term" value="F:carbohydrate binding"/>
    <property type="evidence" value="ECO:0007669"/>
    <property type="project" value="TreeGrafter"/>
</dbReference>
<feature type="chain" id="PRO_5038961996" evidence="3">
    <location>
        <begin position="24"/>
        <end position="386"/>
    </location>
</feature>
<comment type="similarity">
    <text evidence="2">Belongs to the bacterial solute-binding protein 2 family.</text>
</comment>
<feature type="signal peptide" evidence="3">
    <location>
        <begin position="1"/>
        <end position="23"/>
    </location>
</feature>
<accession>A0A5C4M1V8</accession>
<organism evidence="5 6">
    <name type="scientific">Amycolatopsis alkalitolerans</name>
    <dbReference type="NCBI Taxonomy" id="2547244"/>
    <lineage>
        <taxon>Bacteria</taxon>
        <taxon>Bacillati</taxon>
        <taxon>Actinomycetota</taxon>
        <taxon>Actinomycetes</taxon>
        <taxon>Pseudonocardiales</taxon>
        <taxon>Pseudonocardiaceae</taxon>
        <taxon>Amycolatopsis</taxon>
    </lineage>
</organism>
<dbReference type="SUPFAM" id="SSF53822">
    <property type="entry name" value="Periplasmic binding protein-like I"/>
    <property type="match status" value="1"/>
</dbReference>
<evidence type="ECO:0000256" key="3">
    <source>
        <dbReference type="SAM" id="SignalP"/>
    </source>
</evidence>
<dbReference type="PANTHER" id="PTHR30036">
    <property type="entry name" value="D-XYLOSE-BINDING PERIPLASMIC PROTEIN"/>
    <property type="match status" value="1"/>
</dbReference>
<dbReference type="PANTHER" id="PTHR30036:SF7">
    <property type="entry name" value="ABC TRANSPORTER PERIPLASMIC-BINDING PROTEIN YPHF"/>
    <property type="match status" value="1"/>
</dbReference>
<evidence type="ECO:0000256" key="1">
    <source>
        <dbReference type="ARBA" id="ARBA00004196"/>
    </source>
</evidence>
<evidence type="ECO:0000256" key="2">
    <source>
        <dbReference type="ARBA" id="ARBA00007639"/>
    </source>
</evidence>
<dbReference type="RefSeq" id="WP_139096476.1">
    <property type="nucleotide sequence ID" value="NZ_VDFW01000007.1"/>
</dbReference>
<dbReference type="PROSITE" id="PS51257">
    <property type="entry name" value="PROKAR_LIPOPROTEIN"/>
    <property type="match status" value="1"/>
</dbReference>
<keyword evidence="3" id="KW-0732">Signal</keyword>
<proteinExistence type="inferred from homology"/>
<evidence type="ECO:0000313" key="6">
    <source>
        <dbReference type="Proteomes" id="UP000305546"/>
    </source>
</evidence>
<gene>
    <name evidence="5" type="ORF">FG385_10510</name>
</gene>
<dbReference type="AlphaFoldDB" id="A0A5C4M1V8"/>
<dbReference type="Pfam" id="PF13407">
    <property type="entry name" value="Peripla_BP_4"/>
    <property type="match status" value="1"/>
</dbReference>
<feature type="domain" description="Periplasmic binding protein" evidence="4">
    <location>
        <begin position="78"/>
        <end position="338"/>
    </location>
</feature>